<sequence>MINWKVRLKNTKWIIGFVSQLLIIAQMAVVGLHQAGAIDFIWTENINVWVLGFTNAVLVALSMLGFVQDPTTKGYSDSEQAKSYTEPK</sequence>
<dbReference type="NCBIfam" id="TIGR01598">
    <property type="entry name" value="holin_phiLC3"/>
    <property type="match status" value="1"/>
</dbReference>
<proteinExistence type="predicted"/>
<evidence type="ECO:0000256" key="2">
    <source>
        <dbReference type="SAM" id="Phobius"/>
    </source>
</evidence>
<dbReference type="EMBL" id="JARTFS010000011">
    <property type="protein sequence ID" value="MED4402335.1"/>
    <property type="molecule type" value="Genomic_DNA"/>
</dbReference>
<dbReference type="GeneID" id="301140408"/>
<comment type="caution">
    <text evidence="3">The sequence shown here is derived from an EMBL/GenBank/DDBJ whole genome shotgun (WGS) entry which is preliminary data.</text>
</comment>
<evidence type="ECO:0000313" key="4">
    <source>
        <dbReference type="Proteomes" id="UP001342826"/>
    </source>
</evidence>
<gene>
    <name evidence="3" type="ORF">P9271_13520</name>
</gene>
<feature type="region of interest" description="Disordered" evidence="1">
    <location>
        <begin position="69"/>
        <end position="88"/>
    </location>
</feature>
<dbReference type="InterPro" id="IPR006485">
    <property type="entry name" value="Phage-like_holin"/>
</dbReference>
<organism evidence="3 4">
    <name type="scientific">Metabacillus fastidiosus</name>
    <dbReference type="NCBI Taxonomy" id="1458"/>
    <lineage>
        <taxon>Bacteria</taxon>
        <taxon>Bacillati</taxon>
        <taxon>Bacillota</taxon>
        <taxon>Bacilli</taxon>
        <taxon>Bacillales</taxon>
        <taxon>Bacillaceae</taxon>
        <taxon>Metabacillus</taxon>
    </lineage>
</organism>
<accession>A0ABU6NYZ8</accession>
<keyword evidence="2" id="KW-1133">Transmembrane helix</keyword>
<dbReference type="Proteomes" id="UP001342826">
    <property type="component" value="Unassembled WGS sequence"/>
</dbReference>
<keyword evidence="2" id="KW-0472">Membrane</keyword>
<dbReference type="Pfam" id="PF04531">
    <property type="entry name" value="Phage_holin_1"/>
    <property type="match status" value="1"/>
</dbReference>
<evidence type="ECO:0000313" key="3">
    <source>
        <dbReference type="EMBL" id="MED4402335.1"/>
    </source>
</evidence>
<keyword evidence="2" id="KW-0812">Transmembrane</keyword>
<name>A0ABU6NYZ8_9BACI</name>
<reference evidence="3 4" key="1">
    <citation type="submission" date="2023-03" db="EMBL/GenBank/DDBJ databases">
        <title>Bacillus Genome Sequencing.</title>
        <authorList>
            <person name="Dunlap C."/>
        </authorList>
    </citation>
    <scope>NUCLEOTIDE SEQUENCE [LARGE SCALE GENOMIC DNA]</scope>
    <source>
        <strain evidence="3 4">NRS-1717</strain>
    </source>
</reference>
<evidence type="ECO:0000256" key="1">
    <source>
        <dbReference type="SAM" id="MobiDB-lite"/>
    </source>
</evidence>
<feature type="transmembrane region" description="Helical" evidence="2">
    <location>
        <begin position="47"/>
        <end position="67"/>
    </location>
</feature>
<keyword evidence="4" id="KW-1185">Reference proteome</keyword>
<dbReference type="RefSeq" id="WP_082799880.1">
    <property type="nucleotide sequence ID" value="NZ_JARTFQ010000005.1"/>
</dbReference>
<protein>
    <submittedName>
        <fullName evidence="3">Phage holin</fullName>
    </submittedName>
</protein>